<reference evidence="1 2" key="1">
    <citation type="submission" date="2015-08" db="EMBL/GenBank/DDBJ databases">
        <title>Next Generation Sequencing and Analysis of the Genome of Puccinia sorghi L Schw, the Causal Agent of Maize Common Rust.</title>
        <authorList>
            <person name="Rochi L."/>
            <person name="Burguener G."/>
            <person name="Darino M."/>
            <person name="Turjanski A."/>
            <person name="Kreff E."/>
            <person name="Dieguez M.J."/>
            <person name="Sacco F."/>
        </authorList>
    </citation>
    <scope>NUCLEOTIDE SEQUENCE [LARGE SCALE GENOMIC DNA]</scope>
    <source>
        <strain evidence="1 2">RO10H11247</strain>
    </source>
</reference>
<gene>
    <name evidence="1" type="ORF">VP01_1656g2</name>
</gene>
<keyword evidence="2" id="KW-1185">Reference proteome</keyword>
<comment type="caution">
    <text evidence="1">The sequence shown here is derived from an EMBL/GenBank/DDBJ whole genome shotgun (WGS) entry which is preliminary data.</text>
</comment>
<name>A0A0L6VGE9_9BASI</name>
<protein>
    <submittedName>
        <fullName evidence="1">Uncharacterized protein</fullName>
    </submittedName>
</protein>
<sequence>MQERFCLINTVYSHNSKHTKAYSARVDEFGLPEGPVLQGNNCIILQEEHTVEMLMWSSIRVIKDAKRLQDNLNRDGCSEQTSIQTKLPKFMQAMSSLSYLTTFRNFGSKSLALNSETLSCMLFVQDAIVLWNVNFLSAFISTPNLKPNLKSQLYPVHHSHLNLRIHICWHRIHVNQQLKIPTNALTASGSLNLHPNCGSTNHIPNQMNVDPLNIHSFFSLKMSFINLLGDDWTSETSHQHQFYFVYFLSPTCPYLSSLKDLVFETLLDNSFFSAMEIWNLITCQLNFASGNSLTNFVIAVGKCCSAAPLTLKCWWKKKPAALCFFGPEEERSSSPLHQAAIEDNKEEGNKFYLLVYVLTFTLLQMQRPHRSRSDSVSFVDCYHPEMF</sequence>
<dbReference type="VEuPathDB" id="FungiDB:VP01_1656g2"/>
<evidence type="ECO:0000313" key="2">
    <source>
        <dbReference type="Proteomes" id="UP000037035"/>
    </source>
</evidence>
<dbReference type="EMBL" id="LAVV01006455">
    <property type="protein sequence ID" value="KNZ59828.1"/>
    <property type="molecule type" value="Genomic_DNA"/>
</dbReference>
<dbReference type="AlphaFoldDB" id="A0A0L6VGE9"/>
<organism evidence="1 2">
    <name type="scientific">Puccinia sorghi</name>
    <dbReference type="NCBI Taxonomy" id="27349"/>
    <lineage>
        <taxon>Eukaryota</taxon>
        <taxon>Fungi</taxon>
        <taxon>Dikarya</taxon>
        <taxon>Basidiomycota</taxon>
        <taxon>Pucciniomycotina</taxon>
        <taxon>Pucciniomycetes</taxon>
        <taxon>Pucciniales</taxon>
        <taxon>Pucciniaceae</taxon>
        <taxon>Puccinia</taxon>
    </lineage>
</organism>
<accession>A0A0L6VGE9</accession>
<dbReference type="Proteomes" id="UP000037035">
    <property type="component" value="Unassembled WGS sequence"/>
</dbReference>
<proteinExistence type="predicted"/>
<evidence type="ECO:0000313" key="1">
    <source>
        <dbReference type="EMBL" id="KNZ59828.1"/>
    </source>
</evidence>